<comment type="caution">
    <text evidence="2">The sequence shown here is derived from an EMBL/GenBank/DDBJ whole genome shotgun (WGS) entry which is preliminary data.</text>
</comment>
<dbReference type="EMBL" id="LAZR01044217">
    <property type="protein sequence ID" value="KKL05197.1"/>
    <property type="molecule type" value="Genomic_DNA"/>
</dbReference>
<sequence length="64" mass="7341">MTEHAYTKKELAEGFEIVDADVNPEEQQIHEDNAELMGHDFFLDESRNNPGKMGIKRHDNAGRN</sequence>
<protein>
    <submittedName>
        <fullName evidence="2">Uncharacterized protein</fullName>
    </submittedName>
</protein>
<reference evidence="2" key="1">
    <citation type="journal article" date="2015" name="Nature">
        <title>Complex archaea that bridge the gap between prokaryotes and eukaryotes.</title>
        <authorList>
            <person name="Spang A."/>
            <person name="Saw J.H."/>
            <person name="Jorgensen S.L."/>
            <person name="Zaremba-Niedzwiedzka K."/>
            <person name="Martijn J."/>
            <person name="Lind A.E."/>
            <person name="van Eijk R."/>
            <person name="Schleper C."/>
            <person name="Guy L."/>
            <person name="Ettema T.J."/>
        </authorList>
    </citation>
    <scope>NUCLEOTIDE SEQUENCE</scope>
</reference>
<gene>
    <name evidence="2" type="ORF">LCGC14_2608450</name>
</gene>
<dbReference type="AlphaFoldDB" id="A0A0F9AUB1"/>
<name>A0A0F9AUB1_9ZZZZ</name>
<organism evidence="2">
    <name type="scientific">marine sediment metagenome</name>
    <dbReference type="NCBI Taxonomy" id="412755"/>
    <lineage>
        <taxon>unclassified sequences</taxon>
        <taxon>metagenomes</taxon>
        <taxon>ecological metagenomes</taxon>
    </lineage>
</organism>
<evidence type="ECO:0000256" key="1">
    <source>
        <dbReference type="SAM" id="MobiDB-lite"/>
    </source>
</evidence>
<evidence type="ECO:0000313" key="2">
    <source>
        <dbReference type="EMBL" id="KKL05197.1"/>
    </source>
</evidence>
<accession>A0A0F9AUB1</accession>
<feature type="region of interest" description="Disordered" evidence="1">
    <location>
        <begin position="43"/>
        <end position="64"/>
    </location>
</feature>
<proteinExistence type="predicted"/>